<evidence type="ECO:0000256" key="3">
    <source>
        <dbReference type="ARBA" id="ARBA00023125"/>
    </source>
</evidence>
<protein>
    <submittedName>
        <fullName evidence="6">LysR family transcriptional regulator</fullName>
    </submittedName>
</protein>
<keyword evidence="4" id="KW-0804">Transcription</keyword>
<dbReference type="RefSeq" id="WP_255032266.1">
    <property type="nucleotide sequence ID" value="NZ_NEVL01000003.1"/>
</dbReference>
<accession>A0ABX4EVA3</accession>
<organism evidence="6 7">
    <name type="scientific">Bordetella genomosp. 1</name>
    <dbReference type="NCBI Taxonomy" id="1395607"/>
    <lineage>
        <taxon>Bacteria</taxon>
        <taxon>Pseudomonadati</taxon>
        <taxon>Pseudomonadota</taxon>
        <taxon>Betaproteobacteria</taxon>
        <taxon>Burkholderiales</taxon>
        <taxon>Alcaligenaceae</taxon>
        <taxon>Bordetella</taxon>
    </lineage>
</organism>
<evidence type="ECO:0000256" key="4">
    <source>
        <dbReference type="ARBA" id="ARBA00023163"/>
    </source>
</evidence>
<name>A0ABX4EVA3_9BORD</name>
<dbReference type="SUPFAM" id="SSF53850">
    <property type="entry name" value="Periplasmic binding protein-like II"/>
    <property type="match status" value="1"/>
</dbReference>
<keyword evidence="2" id="KW-0805">Transcription regulation</keyword>
<evidence type="ECO:0000313" key="7">
    <source>
        <dbReference type="Proteomes" id="UP000216354"/>
    </source>
</evidence>
<dbReference type="Proteomes" id="UP000216354">
    <property type="component" value="Unassembled WGS sequence"/>
</dbReference>
<dbReference type="PROSITE" id="PS50931">
    <property type="entry name" value="HTH_LYSR"/>
    <property type="match status" value="1"/>
</dbReference>
<dbReference type="Gene3D" id="1.10.10.10">
    <property type="entry name" value="Winged helix-like DNA-binding domain superfamily/Winged helix DNA-binding domain"/>
    <property type="match status" value="1"/>
</dbReference>
<evidence type="ECO:0000313" key="6">
    <source>
        <dbReference type="EMBL" id="OZI58405.1"/>
    </source>
</evidence>
<dbReference type="Gene3D" id="3.40.190.290">
    <property type="match status" value="1"/>
</dbReference>
<proteinExistence type="inferred from homology"/>
<dbReference type="EMBL" id="NEVR01000004">
    <property type="protein sequence ID" value="OZI58405.1"/>
    <property type="molecule type" value="Genomic_DNA"/>
</dbReference>
<evidence type="ECO:0000256" key="1">
    <source>
        <dbReference type="ARBA" id="ARBA00009437"/>
    </source>
</evidence>
<dbReference type="SUPFAM" id="SSF46785">
    <property type="entry name" value="Winged helix' DNA-binding domain"/>
    <property type="match status" value="1"/>
</dbReference>
<comment type="similarity">
    <text evidence="1">Belongs to the LysR transcriptional regulatory family.</text>
</comment>
<comment type="caution">
    <text evidence="6">The sequence shown here is derived from an EMBL/GenBank/DDBJ whole genome shotgun (WGS) entry which is preliminary data.</text>
</comment>
<evidence type="ECO:0000256" key="2">
    <source>
        <dbReference type="ARBA" id="ARBA00023015"/>
    </source>
</evidence>
<dbReference type="Pfam" id="PF00126">
    <property type="entry name" value="HTH_1"/>
    <property type="match status" value="1"/>
</dbReference>
<dbReference type="Pfam" id="PF03466">
    <property type="entry name" value="LysR_substrate"/>
    <property type="match status" value="1"/>
</dbReference>
<sequence>MSTPARPAMPSGIAPITPELLTMVDAIARHGSFARAARELGKVPSAVTYAVRKLEDGLDVLLFDRSGHRARLTEAGETLLEDGRVVLQSLDDLACRVKRVATGWEVELRIAVSAVLPLDPLYDLMREFEAVASATTLRFSTEVLSGNWDALMANRADLVIGADAAGAPAGAYRSQPMGDTQFGFCVAPHHPLAALNRPLTSEDIRAHCAIVVADTSRNLPPRTRGVLQNQAMIVMPTMQAKIDAQVRGLGCGHLPLTLAAPYITQGLLVVCPTADVVPLTEHVVYAWRPEAPGQALKWWLARLQSPRLCEALLGVRDALPG</sequence>
<gene>
    <name evidence="6" type="ORF">CAL27_17015</name>
</gene>
<dbReference type="InterPro" id="IPR005119">
    <property type="entry name" value="LysR_subst-bd"/>
</dbReference>
<keyword evidence="7" id="KW-1185">Reference proteome</keyword>
<feature type="domain" description="HTH lysR-type" evidence="5">
    <location>
        <begin position="16"/>
        <end position="73"/>
    </location>
</feature>
<dbReference type="InterPro" id="IPR000847">
    <property type="entry name" value="LysR_HTH_N"/>
</dbReference>
<reference evidence="6 7" key="1">
    <citation type="submission" date="2017-05" db="EMBL/GenBank/DDBJ databases">
        <title>Complete and WGS of Bordetella genogroups.</title>
        <authorList>
            <person name="Spilker T."/>
            <person name="Lipuma J."/>
        </authorList>
    </citation>
    <scope>NUCLEOTIDE SEQUENCE [LARGE SCALE GENOMIC DNA]</scope>
    <source>
        <strain evidence="6 7">AU9795</strain>
    </source>
</reference>
<dbReference type="PANTHER" id="PTHR30126:SF4">
    <property type="entry name" value="LYSR FAMILY TRANSCRIPTIONAL REGULATOR"/>
    <property type="match status" value="1"/>
</dbReference>
<evidence type="ECO:0000259" key="5">
    <source>
        <dbReference type="PROSITE" id="PS50931"/>
    </source>
</evidence>
<keyword evidence="3" id="KW-0238">DNA-binding</keyword>
<dbReference type="PANTHER" id="PTHR30126">
    <property type="entry name" value="HTH-TYPE TRANSCRIPTIONAL REGULATOR"/>
    <property type="match status" value="1"/>
</dbReference>
<dbReference type="InterPro" id="IPR036390">
    <property type="entry name" value="WH_DNA-bd_sf"/>
</dbReference>
<dbReference type="InterPro" id="IPR036388">
    <property type="entry name" value="WH-like_DNA-bd_sf"/>
</dbReference>